<feature type="domain" description="RES" evidence="1">
    <location>
        <begin position="30"/>
        <end position="189"/>
    </location>
</feature>
<proteinExistence type="predicted"/>
<name>A0A0V7ZQ16_9CYAN</name>
<reference evidence="2 3" key="1">
    <citation type="journal article" date="2015" name="Genome Announc.">
        <title>Draft Genome of the Euendolithic (true boring) Cyanobacterium Mastigocoleus testarum strain BC008.</title>
        <authorList>
            <person name="Guida B.S."/>
            <person name="Garcia-Pichel F."/>
        </authorList>
    </citation>
    <scope>NUCLEOTIDE SEQUENCE [LARGE SCALE GENOMIC DNA]</scope>
    <source>
        <strain evidence="2 3">BC008</strain>
    </source>
</reference>
<evidence type="ECO:0000313" key="3">
    <source>
        <dbReference type="Proteomes" id="UP000053372"/>
    </source>
</evidence>
<dbReference type="Proteomes" id="UP000053372">
    <property type="component" value="Unassembled WGS sequence"/>
</dbReference>
<accession>A0A0V7ZQ16</accession>
<organism evidence="2 3">
    <name type="scientific">Mastigocoleus testarum BC008</name>
    <dbReference type="NCBI Taxonomy" id="371196"/>
    <lineage>
        <taxon>Bacteria</taxon>
        <taxon>Bacillati</taxon>
        <taxon>Cyanobacteriota</taxon>
        <taxon>Cyanophyceae</taxon>
        <taxon>Nostocales</taxon>
        <taxon>Hapalosiphonaceae</taxon>
        <taxon>Mastigocoleus</taxon>
    </lineage>
</organism>
<evidence type="ECO:0000313" key="2">
    <source>
        <dbReference type="EMBL" id="KST66526.1"/>
    </source>
</evidence>
<keyword evidence="3" id="KW-1185">Reference proteome</keyword>
<dbReference type="Pfam" id="PF08808">
    <property type="entry name" value="RES"/>
    <property type="match status" value="1"/>
</dbReference>
<sequence>MVKIASPSPENLFRAKPLHYTLSQGESICRIFRPHPEYYPKPLTFRYWGPCGRFDHHCGGLCFPCHKELEIKQDYDPHRGILYAALKFSCCLVEVFSQTLPLIEITDHQVVLLTAKRDLMLLDIRDQGAMRAGANEASLAKTDRRNITQAWSRCFYQEKAIYSEIDGIIYRSAHNNEDSIVFYERAKDYLTYDPNTDVLSLQDKQLRGLIYKAAEENNLIVKFTTNERLQISN</sequence>
<dbReference type="OrthoDB" id="3256236at2"/>
<dbReference type="RefSeq" id="WP_036266464.1">
    <property type="nucleotide sequence ID" value="NZ_LMTZ01000096.1"/>
</dbReference>
<evidence type="ECO:0000259" key="1">
    <source>
        <dbReference type="Pfam" id="PF08808"/>
    </source>
</evidence>
<dbReference type="EMBL" id="LMTZ01000096">
    <property type="protein sequence ID" value="KST66526.1"/>
    <property type="molecule type" value="Genomic_DNA"/>
</dbReference>
<dbReference type="AlphaFoldDB" id="A0A0V7ZQ16"/>
<comment type="caution">
    <text evidence="2">The sequence shown here is derived from an EMBL/GenBank/DDBJ whole genome shotgun (WGS) entry which is preliminary data.</text>
</comment>
<gene>
    <name evidence="2" type="ORF">BC008_43140</name>
</gene>
<dbReference type="InterPro" id="IPR014914">
    <property type="entry name" value="RES_dom"/>
</dbReference>
<protein>
    <recommendedName>
        <fullName evidence="1">RES domain-containing protein</fullName>
    </recommendedName>
</protein>